<dbReference type="CDD" id="cd07034">
    <property type="entry name" value="TPP_PYR_PFOR_IOR-alpha_like"/>
    <property type="match status" value="1"/>
</dbReference>
<dbReference type="Proteomes" id="UP001237448">
    <property type="component" value="Unassembled WGS sequence"/>
</dbReference>
<dbReference type="Pfam" id="PF02775">
    <property type="entry name" value="TPP_enzyme_C"/>
    <property type="match status" value="1"/>
</dbReference>
<dbReference type="GO" id="GO:0043805">
    <property type="term" value="F:indolepyruvate ferredoxin oxidoreductase activity"/>
    <property type="evidence" value="ECO:0007669"/>
    <property type="project" value="UniProtKB-EC"/>
</dbReference>
<accession>A0ABU0FGY3</accession>
<dbReference type="Gene3D" id="3.40.50.970">
    <property type="match status" value="2"/>
</dbReference>
<dbReference type="CDD" id="cd02008">
    <property type="entry name" value="TPP_IOR_alpha"/>
    <property type="match status" value="1"/>
</dbReference>
<feature type="domain" description="4Fe-4S ferredoxin-type" evidence="3">
    <location>
        <begin position="613"/>
        <end position="644"/>
    </location>
</feature>
<evidence type="ECO:0000313" key="5">
    <source>
        <dbReference type="Proteomes" id="UP001237448"/>
    </source>
</evidence>
<proteinExistence type="predicted"/>
<reference evidence="4 5" key="1">
    <citation type="submission" date="2023-07" db="EMBL/GenBank/DDBJ databases">
        <title>Genomic Encyclopedia of Type Strains, Phase IV (KMG-IV): sequencing the most valuable type-strain genomes for metagenomic binning, comparative biology and taxonomic classification.</title>
        <authorList>
            <person name="Goeker M."/>
        </authorList>
    </citation>
    <scope>NUCLEOTIDE SEQUENCE [LARGE SCALE GENOMIC DNA]</scope>
    <source>
        <strain evidence="4 5">DSM 5896</strain>
    </source>
</reference>
<dbReference type="PROSITE" id="PS51379">
    <property type="entry name" value="4FE4S_FER_2"/>
    <property type="match status" value="1"/>
</dbReference>
<dbReference type="SUPFAM" id="SSF52518">
    <property type="entry name" value="Thiamin diphosphate-binding fold (THDP-binding)"/>
    <property type="match status" value="2"/>
</dbReference>
<evidence type="ECO:0000256" key="2">
    <source>
        <dbReference type="ARBA" id="ARBA00023002"/>
    </source>
</evidence>
<dbReference type="EMBL" id="JAUSVK010000001">
    <property type="protein sequence ID" value="MDQ0393389.1"/>
    <property type="molecule type" value="Genomic_DNA"/>
</dbReference>
<keyword evidence="2 4" id="KW-0560">Oxidoreductase</keyword>
<dbReference type="PANTHER" id="PTHR43710">
    <property type="entry name" value="2-HYDROXYACYL-COA LYASE"/>
    <property type="match status" value="1"/>
</dbReference>
<organism evidence="4 5">
    <name type="scientific">Labrys monachus</name>
    <dbReference type="NCBI Taxonomy" id="217067"/>
    <lineage>
        <taxon>Bacteria</taxon>
        <taxon>Pseudomonadati</taxon>
        <taxon>Pseudomonadota</taxon>
        <taxon>Alphaproteobacteria</taxon>
        <taxon>Hyphomicrobiales</taxon>
        <taxon>Xanthobacteraceae</taxon>
        <taxon>Labrys</taxon>
    </lineage>
</organism>
<dbReference type="InterPro" id="IPR002880">
    <property type="entry name" value="Pyrv_Fd/Flavodoxin_OxRdtase_N"/>
</dbReference>
<gene>
    <name evidence="4" type="ORF">J3R73_003181</name>
</gene>
<dbReference type="InterPro" id="IPR017896">
    <property type="entry name" value="4Fe4S_Fe-S-bd"/>
</dbReference>
<evidence type="ECO:0000256" key="1">
    <source>
        <dbReference type="ARBA" id="ARBA00022723"/>
    </source>
</evidence>
<dbReference type="RefSeq" id="WP_307428647.1">
    <property type="nucleotide sequence ID" value="NZ_JAUSVK010000001.1"/>
</dbReference>
<dbReference type="InterPro" id="IPR011766">
    <property type="entry name" value="TPP_enzyme_TPP-bd"/>
</dbReference>
<protein>
    <submittedName>
        <fullName evidence="4">Indolepyruvate ferredoxin oxidoreductase alpha subunit</fullName>
        <ecNumber evidence="4">1.2.7.8</ecNumber>
    </submittedName>
</protein>
<evidence type="ECO:0000313" key="4">
    <source>
        <dbReference type="EMBL" id="MDQ0393389.1"/>
    </source>
</evidence>
<dbReference type="InterPro" id="IPR029061">
    <property type="entry name" value="THDP-binding"/>
</dbReference>
<comment type="caution">
    <text evidence="4">The sequence shown here is derived from an EMBL/GenBank/DDBJ whole genome shotgun (WGS) entry which is preliminary data.</text>
</comment>
<dbReference type="InterPro" id="IPR045025">
    <property type="entry name" value="HACL1-like"/>
</dbReference>
<keyword evidence="5" id="KW-1185">Reference proteome</keyword>
<sequence>MAERSFAREVEDLKLGAGEVFSGEGILAITKALLQSGVSYVGGYQGSPISHLMDVLADARDVMEDLGVHFESSASEAAAAAMLSASVMYPVRGAVTWKSTAGTNVASDALSNLASGGVTGGALIVIGEDYGEGSSIMQERSHAFAMKSQMWLLTPRPNLPSIVDAVEKAFELSEASNTPVMLQVGIRSCHVHGQFVAKDNKRPAYTLRQALENPVRDVNRIVLPPASFLHEREKLERRWPAAVAYVKAAGLNEFFGPAEGQVGLIVQGGLYNSTMRALQHLGLADVYGTSRVPIYVMNVAYPMIDDEVIAFAAGKSAVLMIEEGAPEYIEQALHTLMRRRGIVTKVSGKDVLPLGGEYSAPVLVKGLSAFLEANAPALLGNRPPVPDPAPVLNDPRVKALAEVVPPRPAGFCTGCPERPIFAAMKLVEKELGVHHVAADIGCHLFSILPPFNIGGTTMGYGLGPASASAFNVEAGKRSISVMGDGGFWHNGLATSVGNAVFNKQDGVILVVDNFYSSATGGQDLMSSRARNPRRKTNNSIVDAVKGIGATWVRQIDRTYDVAKMRDTLREALTTGAKGPKIIVASSECMLNKQRRVKPEFAKAVKAGKRMVKERFGVDEDVCTGDHACIRLSGCPSLSVKHTDDPLKDDPVAAIDNSCVGCGNCGEVSEAAVLCPSFYRADVIHNPTRWDGILHRLRSTVIGWLQARRAARRIVFAD</sequence>
<name>A0ABU0FGY3_9HYPH</name>
<dbReference type="PANTHER" id="PTHR43710:SF5">
    <property type="entry name" value="INDOLEPYRUVATE FERREDOXIN OXIDOREDUCTASE ALPHA SUBUNIT"/>
    <property type="match status" value="1"/>
</dbReference>
<evidence type="ECO:0000259" key="3">
    <source>
        <dbReference type="PROSITE" id="PS51379"/>
    </source>
</evidence>
<keyword evidence="1" id="KW-0479">Metal-binding</keyword>
<dbReference type="EC" id="1.2.7.8" evidence="4"/>